<accession>A0A7R7TFJ5</accession>
<dbReference type="Pfam" id="PF03787">
    <property type="entry name" value="RAMPs"/>
    <property type="match status" value="1"/>
</dbReference>
<evidence type="ECO:0000256" key="1">
    <source>
        <dbReference type="ARBA" id="ARBA00023118"/>
    </source>
</evidence>
<name>A0A7R7TFJ5_THETH</name>
<proteinExistence type="predicted"/>
<organism evidence="3 4">
    <name type="scientific">Thermus thermophilus</name>
    <dbReference type="NCBI Taxonomy" id="274"/>
    <lineage>
        <taxon>Bacteria</taxon>
        <taxon>Thermotogati</taxon>
        <taxon>Deinococcota</taxon>
        <taxon>Deinococci</taxon>
        <taxon>Thermales</taxon>
        <taxon>Thermaceae</taxon>
        <taxon>Thermus</taxon>
    </lineage>
</organism>
<dbReference type="GO" id="GO:0051607">
    <property type="term" value="P:defense response to virus"/>
    <property type="evidence" value="ECO:0007669"/>
    <property type="project" value="UniProtKB-KW"/>
</dbReference>
<sequence length="308" mass="34562">MKWELYRWVWQVRSPLHLGTAPAGSLNRTRLYVPAYTFRGALVNVLAGKLGEGPSAYQKATQALDSRFRFTYLFPAEREGDKWFTWLPRYGYEKGPGLVWRREAQGNTVPDRHFRMRLLSTRASTAIDPGTDTASDGTLREVEVIHPWFAGEKPREVFLVGYVLYLPGSPGGLEAQANREATPVEEEIKEIKRYLLDEGGLEVFVGGELRYGLGRIELVHRSQATFLWNAQIDLNQKDPVVDKPEFLLAHGFASSGQNELKGSLECVVVWDNASGRGGLKSLGLAWAPGTISPGLRWRIRGDGFWELA</sequence>
<gene>
    <name evidence="3" type="ORF">TthHB5018_b21030</name>
</gene>
<dbReference type="InterPro" id="IPR005537">
    <property type="entry name" value="RAMP_III_fam"/>
</dbReference>
<feature type="domain" description="CRISPR type III-associated protein" evidence="2">
    <location>
        <begin position="12"/>
        <end position="217"/>
    </location>
</feature>
<keyword evidence="3" id="KW-0614">Plasmid</keyword>
<dbReference type="EMBL" id="AP024271">
    <property type="protein sequence ID" value="BCP67169.1"/>
    <property type="molecule type" value="Genomic_DNA"/>
</dbReference>
<keyword evidence="1" id="KW-0051">Antiviral defense</keyword>
<evidence type="ECO:0000259" key="2">
    <source>
        <dbReference type="Pfam" id="PF03787"/>
    </source>
</evidence>
<evidence type="ECO:0000313" key="3">
    <source>
        <dbReference type="EMBL" id="BCP67169.1"/>
    </source>
</evidence>
<dbReference type="RefSeq" id="WP_374939458.1">
    <property type="nucleotide sequence ID" value="NZ_AP024271.1"/>
</dbReference>
<dbReference type="AlphaFoldDB" id="A0A7R7TFJ5"/>
<protein>
    <recommendedName>
        <fullName evidence="2">CRISPR type III-associated protein domain-containing protein</fullName>
    </recommendedName>
</protein>
<dbReference type="Proteomes" id="UP000596099">
    <property type="component" value="Plasmid pHB5018b"/>
</dbReference>
<evidence type="ECO:0000313" key="4">
    <source>
        <dbReference type="Proteomes" id="UP000596099"/>
    </source>
</evidence>
<geneLocation type="plasmid" evidence="3 4">
    <name>pHB5018b</name>
</geneLocation>
<reference evidence="4" key="1">
    <citation type="submission" date="2021-01" db="EMBL/GenBank/DDBJ databases">
        <title>Complete Genome Sequence of Thermus thermophilus Strain HB5018, Isolated from Mine Onsen Hot Spring.</title>
        <authorList>
            <person name="Miyazaki K."/>
            <person name="Moriya T."/>
            <person name="Nemoto N."/>
            <person name="Oshima T."/>
            <person name="Yura K."/>
            <person name="Bessho Y."/>
        </authorList>
    </citation>
    <scope>NUCLEOTIDE SEQUENCE [LARGE SCALE GENOMIC DNA]</scope>
    <source>
        <strain evidence="4">HB5018</strain>
        <plasmid evidence="4">pHB5018b</plasmid>
    </source>
</reference>